<proteinExistence type="predicted"/>
<gene>
    <name evidence="1" type="ORF">FRUB_03618</name>
</gene>
<evidence type="ECO:0000313" key="2">
    <source>
        <dbReference type="Proteomes" id="UP000214646"/>
    </source>
</evidence>
<organism evidence="1 2">
    <name type="scientific">Fimbriiglobus ruber</name>
    <dbReference type="NCBI Taxonomy" id="1908690"/>
    <lineage>
        <taxon>Bacteria</taxon>
        <taxon>Pseudomonadati</taxon>
        <taxon>Planctomycetota</taxon>
        <taxon>Planctomycetia</taxon>
        <taxon>Gemmatales</taxon>
        <taxon>Gemmataceae</taxon>
        <taxon>Fimbriiglobus</taxon>
    </lineage>
</organism>
<sequence length="38" mass="4253">MKKETMPFNRMILAFSLLCAPEFSAIYSCIVTPKNDAA</sequence>
<evidence type="ECO:0000313" key="1">
    <source>
        <dbReference type="EMBL" id="OWK44019.1"/>
    </source>
</evidence>
<dbReference type="EMBL" id="NIDE01000004">
    <property type="protein sequence ID" value="OWK44019.1"/>
    <property type="molecule type" value="Genomic_DNA"/>
</dbReference>
<comment type="caution">
    <text evidence="1">The sequence shown here is derived from an EMBL/GenBank/DDBJ whole genome shotgun (WGS) entry which is preliminary data.</text>
</comment>
<dbReference type="AlphaFoldDB" id="A0A225E3F6"/>
<keyword evidence="2" id="KW-1185">Reference proteome</keyword>
<protein>
    <submittedName>
        <fullName evidence="1">Uncharacterized protein</fullName>
    </submittedName>
</protein>
<reference evidence="2" key="1">
    <citation type="submission" date="2017-06" db="EMBL/GenBank/DDBJ databases">
        <title>Genome analysis of Fimbriiglobus ruber SP5, the first member of the order Planctomycetales with confirmed chitinolytic capability.</title>
        <authorList>
            <person name="Ravin N.V."/>
            <person name="Rakitin A.L."/>
            <person name="Ivanova A.A."/>
            <person name="Beletsky A.V."/>
            <person name="Kulichevskaya I.S."/>
            <person name="Mardanov A.V."/>
            <person name="Dedysh S.N."/>
        </authorList>
    </citation>
    <scope>NUCLEOTIDE SEQUENCE [LARGE SCALE GENOMIC DNA]</scope>
    <source>
        <strain evidence="2">SP5</strain>
    </source>
</reference>
<name>A0A225E3F6_9BACT</name>
<accession>A0A225E3F6</accession>
<dbReference type="Proteomes" id="UP000214646">
    <property type="component" value="Unassembled WGS sequence"/>
</dbReference>